<gene>
    <name evidence="2" type="ORF">CEN50_05535</name>
</gene>
<sequence length="63" mass="7055">MLIALIVAWLIFTILVKVVKTTVKTAFFIAAIIVLLQVGYGIGPQEMWNYIVQLPQKLPQLGK</sequence>
<dbReference type="Proteomes" id="UP000235025">
    <property type="component" value="Unassembled WGS sequence"/>
</dbReference>
<dbReference type="AlphaFoldDB" id="A0A2N6KJR0"/>
<organism evidence="2 3">
    <name type="scientific">Fischerella thermalis CCMEE 5268</name>
    <dbReference type="NCBI Taxonomy" id="2019662"/>
    <lineage>
        <taxon>Bacteria</taxon>
        <taxon>Bacillati</taxon>
        <taxon>Cyanobacteriota</taxon>
        <taxon>Cyanophyceae</taxon>
        <taxon>Nostocales</taxon>
        <taxon>Hapalosiphonaceae</taxon>
        <taxon>Fischerella</taxon>
    </lineage>
</organism>
<dbReference type="EMBL" id="NMQA01000055">
    <property type="protein sequence ID" value="PLZ99880.1"/>
    <property type="molecule type" value="Genomic_DNA"/>
</dbReference>
<evidence type="ECO:0000313" key="3">
    <source>
        <dbReference type="Proteomes" id="UP000235025"/>
    </source>
</evidence>
<accession>A0A2N6KJR0</accession>
<evidence type="ECO:0000313" key="2">
    <source>
        <dbReference type="EMBL" id="PLZ99880.1"/>
    </source>
</evidence>
<name>A0A2N6KJR0_9CYAN</name>
<evidence type="ECO:0000256" key="1">
    <source>
        <dbReference type="SAM" id="Phobius"/>
    </source>
</evidence>
<feature type="transmembrane region" description="Helical" evidence="1">
    <location>
        <begin position="26"/>
        <end position="43"/>
    </location>
</feature>
<keyword evidence="1" id="KW-1133">Transmembrane helix</keyword>
<proteinExistence type="predicted"/>
<protein>
    <submittedName>
        <fullName evidence="2">Uncharacterized protein</fullName>
    </submittedName>
</protein>
<keyword evidence="1" id="KW-0812">Transmembrane</keyword>
<dbReference type="RefSeq" id="WP_102171797.1">
    <property type="nucleotide sequence ID" value="NZ_NMQA01000055.1"/>
</dbReference>
<reference evidence="2 3" key="1">
    <citation type="submission" date="2017-07" db="EMBL/GenBank/DDBJ databases">
        <title>Genomes of Fischerella (Mastigocladus) sp. strains.</title>
        <authorList>
            <person name="Miller S.R."/>
        </authorList>
    </citation>
    <scope>NUCLEOTIDE SEQUENCE [LARGE SCALE GENOMIC DNA]</scope>
    <source>
        <strain evidence="2 3">CCMEE 5268</strain>
    </source>
</reference>
<comment type="caution">
    <text evidence="2">The sequence shown here is derived from an EMBL/GenBank/DDBJ whole genome shotgun (WGS) entry which is preliminary data.</text>
</comment>
<keyword evidence="1" id="KW-0472">Membrane</keyword>